<dbReference type="InterPro" id="IPR013083">
    <property type="entry name" value="Znf_RING/FYVE/PHD"/>
</dbReference>
<feature type="compositionally biased region" description="Basic and acidic residues" evidence="1">
    <location>
        <begin position="344"/>
        <end position="360"/>
    </location>
</feature>
<dbReference type="AlphaFoldDB" id="A0A8H3PKY3"/>
<evidence type="ECO:0000313" key="3">
    <source>
        <dbReference type="Proteomes" id="UP000664203"/>
    </source>
</evidence>
<dbReference type="Proteomes" id="UP000664203">
    <property type="component" value="Unassembled WGS sequence"/>
</dbReference>
<reference evidence="2" key="1">
    <citation type="submission" date="2021-03" db="EMBL/GenBank/DDBJ databases">
        <authorList>
            <person name="Tagirdzhanova G."/>
        </authorList>
    </citation>
    <scope>NUCLEOTIDE SEQUENCE</scope>
</reference>
<feature type="region of interest" description="Disordered" evidence="1">
    <location>
        <begin position="194"/>
        <end position="217"/>
    </location>
</feature>
<protein>
    <submittedName>
        <fullName evidence="2">Uncharacterized protein</fullName>
    </submittedName>
</protein>
<accession>A0A8H3PKY3</accession>
<feature type="region of interest" description="Disordered" evidence="1">
    <location>
        <begin position="324"/>
        <end position="370"/>
    </location>
</feature>
<evidence type="ECO:0000313" key="2">
    <source>
        <dbReference type="EMBL" id="CAF9943145.1"/>
    </source>
</evidence>
<dbReference type="OrthoDB" id="5370011at2759"/>
<dbReference type="EMBL" id="CAJPDR010000905">
    <property type="protein sequence ID" value="CAF9943145.1"/>
    <property type="molecule type" value="Genomic_DNA"/>
</dbReference>
<gene>
    <name evidence="2" type="ORF">ALECFALPRED_010700</name>
</gene>
<dbReference type="Gene3D" id="3.30.40.10">
    <property type="entry name" value="Zinc/RING finger domain, C3HC4 (zinc finger)"/>
    <property type="match status" value="1"/>
</dbReference>
<proteinExistence type="predicted"/>
<organism evidence="2 3">
    <name type="scientific">Alectoria fallacina</name>
    <dbReference type="NCBI Taxonomy" id="1903189"/>
    <lineage>
        <taxon>Eukaryota</taxon>
        <taxon>Fungi</taxon>
        <taxon>Dikarya</taxon>
        <taxon>Ascomycota</taxon>
        <taxon>Pezizomycotina</taxon>
        <taxon>Lecanoromycetes</taxon>
        <taxon>OSLEUM clade</taxon>
        <taxon>Lecanoromycetidae</taxon>
        <taxon>Lecanorales</taxon>
        <taxon>Lecanorineae</taxon>
        <taxon>Parmeliaceae</taxon>
        <taxon>Alectoria</taxon>
    </lineage>
</organism>
<feature type="compositionally biased region" description="Polar residues" evidence="1">
    <location>
        <begin position="38"/>
        <end position="57"/>
    </location>
</feature>
<evidence type="ECO:0000256" key="1">
    <source>
        <dbReference type="SAM" id="MobiDB-lite"/>
    </source>
</evidence>
<keyword evidence="3" id="KW-1185">Reference proteome</keyword>
<feature type="compositionally biased region" description="Low complexity" evidence="1">
    <location>
        <begin position="199"/>
        <end position="208"/>
    </location>
</feature>
<name>A0A8H3PKY3_9LECA</name>
<sequence length="370" mass="40878">MSSSGQDGSGGPDDKPRGLAKFMRRASLVLRRDKSKRQSISNPSVLTPVSDSVVPTQSSSAPAKSPPVAAPAVRRTKADTTPTLSIPAGISQIIKENRPISTASNPRGAMTAKENYTVQEEKARALFAKYGLTLEPGEWTVPATAGVPRVEKQVRMRIHRTCHRCKTAFGADRVCSNCQHTRCKKCPRYPSSKSRVSKGKGLAVGGVAADDRPDKKPDALTMLHRATGKEMTRRTPTQRVRRTCHQCETLFQGKATQCENCKHLRCPKCPRDPPKSEKHADGYPGDTEETFPLVKREMRNIRTHVRWNCEKCETLFKDTQTTCSNCGHEKCDECPRQPPKKVKRSLDDDAVKSVEERMKSLDVSPQASAA</sequence>
<feature type="region of interest" description="Disordered" evidence="1">
    <location>
        <begin position="1"/>
        <end position="83"/>
    </location>
</feature>
<comment type="caution">
    <text evidence="2">The sequence shown here is derived from an EMBL/GenBank/DDBJ whole genome shotgun (WGS) entry which is preliminary data.</text>
</comment>